<dbReference type="GO" id="GO:1990170">
    <property type="term" value="P:stress response to cadmium ion"/>
    <property type="evidence" value="ECO:0007669"/>
    <property type="project" value="TreeGrafter"/>
</dbReference>
<gene>
    <name evidence="3" type="ORF">ElP_47270</name>
</gene>
<dbReference type="Pfam" id="PF02151">
    <property type="entry name" value="UVR"/>
    <property type="match status" value="1"/>
</dbReference>
<evidence type="ECO:0000259" key="2">
    <source>
        <dbReference type="Pfam" id="PF02151"/>
    </source>
</evidence>
<evidence type="ECO:0000313" key="3">
    <source>
        <dbReference type="EMBL" id="QDV36798.1"/>
    </source>
</evidence>
<dbReference type="GO" id="GO:0005507">
    <property type="term" value="F:copper ion binding"/>
    <property type="evidence" value="ECO:0007669"/>
    <property type="project" value="TreeGrafter"/>
</dbReference>
<dbReference type="KEGG" id="tpla:ElP_47270"/>
<feature type="domain" description="UVR" evidence="2">
    <location>
        <begin position="132"/>
        <end position="157"/>
    </location>
</feature>
<dbReference type="RefSeq" id="WP_145273648.1">
    <property type="nucleotide sequence ID" value="NZ_CP036426.1"/>
</dbReference>
<dbReference type="OrthoDB" id="9788704at2"/>
<dbReference type="PANTHER" id="PTHR38430">
    <property type="entry name" value="PROTEIN-ARGININE KINASE ACTIVATOR PROTEIN"/>
    <property type="match status" value="1"/>
</dbReference>
<feature type="compositionally biased region" description="Basic residues" evidence="1">
    <location>
        <begin position="111"/>
        <end position="124"/>
    </location>
</feature>
<dbReference type="GO" id="GO:0008270">
    <property type="term" value="F:zinc ion binding"/>
    <property type="evidence" value="ECO:0007669"/>
    <property type="project" value="TreeGrafter"/>
</dbReference>
<dbReference type="PANTHER" id="PTHR38430:SF1">
    <property type="entry name" value="PROTEIN-ARGININE KINASE ACTIVATOR PROTEIN"/>
    <property type="match status" value="1"/>
</dbReference>
<name>A0A518H7F4_9BACT</name>
<feature type="region of interest" description="Disordered" evidence="1">
    <location>
        <begin position="110"/>
        <end position="133"/>
    </location>
</feature>
<proteinExistence type="predicted"/>
<dbReference type="InterPro" id="IPR001943">
    <property type="entry name" value="UVR_dom"/>
</dbReference>
<dbReference type="GO" id="GO:0050897">
    <property type="term" value="F:cobalt ion binding"/>
    <property type="evidence" value="ECO:0007669"/>
    <property type="project" value="TreeGrafter"/>
</dbReference>
<protein>
    <recommendedName>
        <fullName evidence="2">UVR domain-containing protein</fullName>
    </recommendedName>
</protein>
<evidence type="ECO:0000256" key="1">
    <source>
        <dbReference type="SAM" id="MobiDB-lite"/>
    </source>
</evidence>
<evidence type="ECO:0000313" key="4">
    <source>
        <dbReference type="Proteomes" id="UP000317835"/>
    </source>
</evidence>
<dbReference type="InterPro" id="IPR025542">
    <property type="entry name" value="YacH"/>
</dbReference>
<dbReference type="GO" id="GO:0046870">
    <property type="term" value="F:cadmium ion binding"/>
    <property type="evidence" value="ECO:0007669"/>
    <property type="project" value="TreeGrafter"/>
</dbReference>
<reference evidence="3 4" key="1">
    <citation type="submission" date="2019-02" db="EMBL/GenBank/DDBJ databases">
        <title>Deep-cultivation of Planctomycetes and their phenomic and genomic characterization uncovers novel biology.</title>
        <authorList>
            <person name="Wiegand S."/>
            <person name="Jogler M."/>
            <person name="Boedeker C."/>
            <person name="Pinto D."/>
            <person name="Vollmers J."/>
            <person name="Rivas-Marin E."/>
            <person name="Kohn T."/>
            <person name="Peeters S.H."/>
            <person name="Heuer A."/>
            <person name="Rast P."/>
            <person name="Oberbeckmann S."/>
            <person name="Bunk B."/>
            <person name="Jeske O."/>
            <person name="Meyerdierks A."/>
            <person name="Storesund J.E."/>
            <person name="Kallscheuer N."/>
            <person name="Luecker S."/>
            <person name="Lage O.M."/>
            <person name="Pohl T."/>
            <person name="Merkel B.J."/>
            <person name="Hornburger P."/>
            <person name="Mueller R.-W."/>
            <person name="Bruemmer F."/>
            <person name="Labrenz M."/>
            <person name="Spormann A.M."/>
            <person name="Op den Camp H."/>
            <person name="Overmann J."/>
            <person name="Amann R."/>
            <person name="Jetten M.S.M."/>
            <person name="Mascher T."/>
            <person name="Medema M.H."/>
            <person name="Devos D.P."/>
            <person name="Kaster A.-K."/>
            <person name="Ovreas L."/>
            <person name="Rohde M."/>
            <person name="Galperin M.Y."/>
            <person name="Jogler C."/>
        </authorList>
    </citation>
    <scope>NUCLEOTIDE SEQUENCE [LARGE SCALE GENOMIC DNA]</scope>
    <source>
        <strain evidence="3 4">ElP</strain>
    </source>
</reference>
<sequence>MTCQRCSREASVHLSETVDGSRRELHLCGPCARKAGLAPPDPPPNAALEAIVDHLIVQHVGELVGELARASCPLCGQTFMEFRTGGRLGCPNDYEAFAPGLLPLVRTAHGASRHVGKSPRRRTPPGKSPGLRLRARLREAIAREDYELAATLRDQLRQEDADR</sequence>
<organism evidence="3 4">
    <name type="scientific">Tautonia plasticadhaerens</name>
    <dbReference type="NCBI Taxonomy" id="2527974"/>
    <lineage>
        <taxon>Bacteria</taxon>
        <taxon>Pseudomonadati</taxon>
        <taxon>Planctomycetota</taxon>
        <taxon>Planctomycetia</taxon>
        <taxon>Isosphaerales</taxon>
        <taxon>Isosphaeraceae</taxon>
        <taxon>Tautonia</taxon>
    </lineage>
</organism>
<accession>A0A518H7F4</accession>
<dbReference type="AlphaFoldDB" id="A0A518H7F4"/>
<keyword evidence="4" id="KW-1185">Reference proteome</keyword>
<dbReference type="Proteomes" id="UP000317835">
    <property type="component" value="Chromosome"/>
</dbReference>
<dbReference type="GO" id="GO:1990169">
    <property type="term" value="P:stress response to copper ion"/>
    <property type="evidence" value="ECO:0007669"/>
    <property type="project" value="TreeGrafter"/>
</dbReference>
<dbReference type="EMBL" id="CP036426">
    <property type="protein sequence ID" value="QDV36798.1"/>
    <property type="molecule type" value="Genomic_DNA"/>
</dbReference>
<dbReference type="PIRSF" id="PIRSF015034">
    <property type="entry name" value="YacH"/>
    <property type="match status" value="1"/>
</dbReference>